<gene>
    <name evidence="9" type="ORF">FY030_07280</name>
</gene>
<dbReference type="GO" id="GO:0006825">
    <property type="term" value="P:copper ion transport"/>
    <property type="evidence" value="ECO:0007669"/>
    <property type="project" value="InterPro"/>
</dbReference>
<evidence type="ECO:0000256" key="2">
    <source>
        <dbReference type="ARBA" id="ARBA00022475"/>
    </source>
</evidence>
<feature type="transmembrane region" description="Helical" evidence="7">
    <location>
        <begin position="203"/>
        <end position="223"/>
    </location>
</feature>
<dbReference type="RefSeq" id="WP_158060932.1">
    <property type="nucleotide sequence ID" value="NZ_CP044427.1"/>
</dbReference>
<comment type="subcellular location">
    <subcellularLocation>
        <location evidence="1">Cell membrane</location>
        <topology evidence="1">Multi-pass membrane protein</topology>
    </subcellularLocation>
</comment>
<keyword evidence="5 7" id="KW-0472">Membrane</keyword>
<feature type="transmembrane region" description="Helical" evidence="7">
    <location>
        <begin position="89"/>
        <end position="109"/>
    </location>
</feature>
<reference evidence="9 10" key="1">
    <citation type="submission" date="2019-09" db="EMBL/GenBank/DDBJ databases">
        <title>Serinicoccus pratensis sp. nov., isolated from meadow soil.</title>
        <authorList>
            <person name="Zhang W."/>
        </authorList>
    </citation>
    <scope>NUCLEOTIDE SEQUENCE [LARGE SCALE GENOMIC DNA]</scope>
    <source>
        <strain evidence="9 10">W204</strain>
    </source>
</reference>
<dbReference type="EMBL" id="CP044427">
    <property type="protein sequence ID" value="QFG68544.1"/>
    <property type="molecule type" value="Genomic_DNA"/>
</dbReference>
<feature type="transmembrane region" description="Helical" evidence="7">
    <location>
        <begin position="171"/>
        <end position="191"/>
    </location>
</feature>
<feature type="transmembrane region" description="Helical" evidence="7">
    <location>
        <begin position="270"/>
        <end position="296"/>
    </location>
</feature>
<sequence length="525" mass="53286">MVLSPPVEHRPAAYRAGEPNGAEPTDLDRPAQPPAPSSLARWAWVAAGLLLTGFFMAALLVGGGAPAPPLAGLPDAGAVTGWGSPLVDLAVRVLAVLTVGQLTYAALLAPTGPAAGWTRALRGTTWSATGWLVAEVVALVLTASSVYGVPVTQLSLQAVLALVTELPAGRAAVWVAVLLGVLIVGSASLVSATVRESRGHTRLGAMVLLLVALSAVVVPGVLAGHSAAADNHVPAVLALSVHVVTASLWVGGLAGLLLHGRGRPQAAQAVRRFSALALVCVALLLASGVAAALLVAGPPTLSWIGEGWVWLLSLKTALLGLLAAIGWWHRRRTVPALVTGRPGAFVRLGVVEVALMTLTLAVSVALTASPAPAQRPEAAGTTSDAEDSRVVDDAAPQEAGPGGTATEVNPAPPVRADESEPTPQGSPEDMSGHDHGDLSVSILVDEERFHVAGTVRPGQSVTVYNSSRSAATISALDGSFDADVGPRTFITFTAPAEAGDYDFASRAQGIPAGSFTGTLLVRADP</sequence>
<dbReference type="Pfam" id="PF05425">
    <property type="entry name" value="CopD"/>
    <property type="match status" value="1"/>
</dbReference>
<evidence type="ECO:0000256" key="7">
    <source>
        <dbReference type="SAM" id="Phobius"/>
    </source>
</evidence>
<proteinExistence type="predicted"/>
<dbReference type="InterPro" id="IPR032694">
    <property type="entry name" value="CopC/D"/>
</dbReference>
<dbReference type="InterPro" id="IPR008457">
    <property type="entry name" value="Cu-R_CopD_dom"/>
</dbReference>
<protein>
    <recommendedName>
        <fullName evidence="8">Copper resistance protein D domain-containing protein</fullName>
    </recommendedName>
</protein>
<dbReference type="OrthoDB" id="574459at2"/>
<evidence type="ECO:0000256" key="3">
    <source>
        <dbReference type="ARBA" id="ARBA00022692"/>
    </source>
</evidence>
<keyword evidence="4 7" id="KW-1133">Transmembrane helix</keyword>
<dbReference type="Proteomes" id="UP000326546">
    <property type="component" value="Chromosome"/>
</dbReference>
<evidence type="ECO:0000259" key="8">
    <source>
        <dbReference type="Pfam" id="PF05425"/>
    </source>
</evidence>
<evidence type="ECO:0000256" key="4">
    <source>
        <dbReference type="ARBA" id="ARBA00022989"/>
    </source>
</evidence>
<accession>A0A5J6V5F3</accession>
<feature type="transmembrane region" description="Helical" evidence="7">
    <location>
        <begin position="42"/>
        <end position="65"/>
    </location>
</feature>
<feature type="region of interest" description="Disordered" evidence="6">
    <location>
        <begin position="1"/>
        <end position="34"/>
    </location>
</feature>
<feature type="transmembrane region" description="Helical" evidence="7">
    <location>
        <begin position="130"/>
        <end position="151"/>
    </location>
</feature>
<evidence type="ECO:0000256" key="1">
    <source>
        <dbReference type="ARBA" id="ARBA00004651"/>
    </source>
</evidence>
<feature type="region of interest" description="Disordered" evidence="6">
    <location>
        <begin position="371"/>
        <end position="436"/>
    </location>
</feature>
<feature type="transmembrane region" description="Helical" evidence="7">
    <location>
        <begin position="348"/>
        <end position="368"/>
    </location>
</feature>
<keyword evidence="2" id="KW-1003">Cell membrane</keyword>
<feature type="transmembrane region" description="Helical" evidence="7">
    <location>
        <begin position="308"/>
        <end position="328"/>
    </location>
</feature>
<evidence type="ECO:0000256" key="6">
    <source>
        <dbReference type="SAM" id="MobiDB-lite"/>
    </source>
</evidence>
<keyword evidence="10" id="KW-1185">Reference proteome</keyword>
<dbReference type="AlphaFoldDB" id="A0A5J6V5F3"/>
<evidence type="ECO:0000256" key="5">
    <source>
        <dbReference type="ARBA" id="ARBA00023136"/>
    </source>
</evidence>
<feature type="transmembrane region" description="Helical" evidence="7">
    <location>
        <begin position="235"/>
        <end position="258"/>
    </location>
</feature>
<organism evidence="9 10">
    <name type="scientific">Ornithinimicrobium pratense</name>
    <dbReference type="NCBI Taxonomy" id="2593973"/>
    <lineage>
        <taxon>Bacteria</taxon>
        <taxon>Bacillati</taxon>
        <taxon>Actinomycetota</taxon>
        <taxon>Actinomycetes</taxon>
        <taxon>Micrococcales</taxon>
        <taxon>Ornithinimicrobiaceae</taxon>
        <taxon>Ornithinimicrobium</taxon>
    </lineage>
</organism>
<keyword evidence="3 7" id="KW-0812">Transmembrane</keyword>
<feature type="domain" description="Copper resistance protein D" evidence="8">
    <location>
        <begin position="268"/>
        <end position="366"/>
    </location>
</feature>
<dbReference type="KEGG" id="serw:FY030_07280"/>
<dbReference type="GO" id="GO:0005886">
    <property type="term" value="C:plasma membrane"/>
    <property type="evidence" value="ECO:0007669"/>
    <property type="project" value="UniProtKB-SubCell"/>
</dbReference>
<dbReference type="PANTHER" id="PTHR34820:SF4">
    <property type="entry name" value="INNER MEMBRANE PROTEIN YEBZ"/>
    <property type="match status" value="1"/>
</dbReference>
<dbReference type="PANTHER" id="PTHR34820">
    <property type="entry name" value="INNER MEMBRANE PROTEIN YEBZ"/>
    <property type="match status" value="1"/>
</dbReference>
<evidence type="ECO:0000313" key="9">
    <source>
        <dbReference type="EMBL" id="QFG68544.1"/>
    </source>
</evidence>
<name>A0A5J6V5F3_9MICO</name>
<evidence type="ECO:0000313" key="10">
    <source>
        <dbReference type="Proteomes" id="UP000326546"/>
    </source>
</evidence>